<protein>
    <submittedName>
        <fullName evidence="1">Uncharacterized protein</fullName>
    </submittedName>
</protein>
<dbReference type="RefSeq" id="WP_172176165.1">
    <property type="nucleotide sequence ID" value="NZ_CASGIA010000004.1"/>
</dbReference>
<dbReference type="GeneID" id="82157017"/>
<keyword evidence="2" id="KW-1185">Reference proteome</keyword>
<dbReference type="Gene3D" id="3.40.50.300">
    <property type="entry name" value="P-loop containing nucleotide triphosphate hydrolases"/>
    <property type="match status" value="1"/>
</dbReference>
<proteinExistence type="predicted"/>
<evidence type="ECO:0000313" key="1">
    <source>
        <dbReference type="EMBL" id="NPE13592.1"/>
    </source>
</evidence>
<sequence>MGVFDNAKKVPTGVCGLDSLFYDGLQLQNFNEKDSSSENKSRNKEKGLIIMLKGVRGINKMHLAMQMLHGISRSIYSIPGLSKYASVPYFFSLNKTKEDLSDFFLDYLITRQIDIIIRKSASGEDASWKQDILAKSLFTVDRCSEQCVQNANHSVYLPKDYRNCLDKYLCDRIIYYNNRTNALHFLRDYEGDDDDNLLFHRRSDDLTYYWGKGKDNLRFLPQYMRDDFFDVRFNERLSGEDFFDCDNTMYSYSAGQKFQKVLDCLENIEMENAEKQEVAEDNDRDKQNGCSRSWARQYSPCIVIDGFAQLHTDELERLSFPHIEKVLRRLSMVSILVFDERANNITCNADIVIDMRKKEYADEDYAFHELQISKSVFQPAAFGWHKYKIRNCGIEVYPSIHRLLQRRNYMSKILTHTHANILDESYERFMRTERLQYHNIADPNISYDNYQAEKSDREMDLLKEMYRKGKEARLRLTKKIIPKHYATDILEAVLLGGPMKSPLDENCYHTDDRKMHALGSSSRWREYKSVTALIGNPNSFKRFLAIARTFRASKHKEHTLVILFDKEEDEMRRQFICPGFNTYEADFLPCLELMDLSEQDKLDELNSNNKDKRENVYPKYPINNRRCSTCSYKCKLKECCLRCYKYIHFLNVRMGCISADELYSVLKQQINVPYFDGINQKKVSRIVIDDLQKIDYSFPLLKDEHLFLTALVTLCRENDVELQILCDKKAGLTKELCSLADNVVCINRDKADTNSIVLYLERFAEHISPSEIIQYNIDNISELFKCDGADIRLDAIVREEKDEIKEIETNISNTPGQGDTKADSMSNETECFKACIKFKCIGSMKDYWRMKIDIGNTRQV</sequence>
<dbReference type="EMBL" id="JABKKE010000005">
    <property type="protein sequence ID" value="NPE13592.1"/>
    <property type="molecule type" value="Genomic_DNA"/>
</dbReference>
<dbReference type="Proteomes" id="UP001193734">
    <property type="component" value="Unassembled WGS sequence"/>
</dbReference>
<reference evidence="1 2" key="1">
    <citation type="submission" date="2020-05" db="EMBL/GenBank/DDBJ databases">
        <title>Distinct polysaccharide utilization as determinants for interspecies competition between intestinal Prevotella spp.</title>
        <authorList>
            <person name="Galvez E.J.C."/>
            <person name="Iljazovic A."/>
            <person name="Strowig T."/>
        </authorList>
    </citation>
    <scope>NUCLEOTIDE SEQUENCE [LARGE SCALE GENOMIC DNA]</scope>
    <source>
        <strain evidence="1 2">PROD</strain>
    </source>
</reference>
<name>A0ABX2AW15_9BACT</name>
<evidence type="ECO:0000313" key="2">
    <source>
        <dbReference type="Proteomes" id="UP001193734"/>
    </source>
</evidence>
<gene>
    <name evidence="1" type="ORF">HPS55_04485</name>
</gene>
<dbReference type="InterPro" id="IPR027417">
    <property type="entry name" value="P-loop_NTPase"/>
</dbReference>
<organism evidence="1 2">
    <name type="scientific">Xylanibacter rodentium</name>
    <dbReference type="NCBI Taxonomy" id="2736289"/>
    <lineage>
        <taxon>Bacteria</taxon>
        <taxon>Pseudomonadati</taxon>
        <taxon>Bacteroidota</taxon>
        <taxon>Bacteroidia</taxon>
        <taxon>Bacteroidales</taxon>
        <taxon>Prevotellaceae</taxon>
        <taxon>Xylanibacter</taxon>
    </lineage>
</organism>
<comment type="caution">
    <text evidence="1">The sequence shown here is derived from an EMBL/GenBank/DDBJ whole genome shotgun (WGS) entry which is preliminary data.</text>
</comment>
<accession>A0ABX2AW15</accession>